<dbReference type="Proteomes" id="UP000183018">
    <property type="component" value="Unassembled WGS sequence"/>
</dbReference>
<dbReference type="InterPro" id="IPR026956">
    <property type="entry name" value="D-ser_dehydrat-like_dom"/>
</dbReference>
<evidence type="ECO:0000313" key="5">
    <source>
        <dbReference type="Proteomes" id="UP000183018"/>
    </source>
</evidence>
<comment type="similarity">
    <text evidence="1">Belongs to the DSD1 family.</text>
</comment>
<gene>
    <name evidence="4" type="ORF">SAMN05216602_0593</name>
</gene>
<dbReference type="Pfam" id="PF14031">
    <property type="entry name" value="D-ser_dehydrat"/>
    <property type="match status" value="1"/>
</dbReference>
<evidence type="ECO:0000313" key="4">
    <source>
        <dbReference type="EMBL" id="SFI30419.1"/>
    </source>
</evidence>
<feature type="domain" description="D-serine dehydratase-like" evidence="3">
    <location>
        <begin position="296"/>
        <end position="393"/>
    </location>
</feature>
<dbReference type="RefSeq" id="WP_074880791.1">
    <property type="nucleotide sequence ID" value="NZ_FORC01000001.1"/>
</dbReference>
<sequence length="406" mass="43967">MKPAEQNDVPASGVEKAAIIGTGRALLRDISLPAAVVYQRPLAHNIAWMQSFAERHGARLAPHGKTTMTPALFRRQLEAGAWGITLATATQCMAAFEHGVTRLLMANQLVGAANMALVAELITRGAEFHCVVDSVENVQALDGFFAARGLRLQVMIELGVEGGRCGVRNDGELETLLAALEQSSALVLSGIEGYEGIIGGQTPIADVRAYGARLVDTLMRLKRSAAFSADKPVVTASGSKWFDLIAEAFDRADLRGQYIPLLRPGCYVVHDHKLYAGAMEEVKERHADLQGELLPALEVFAHVQSLPEPGLAIVALGKRDIGCDPDLPMPQCLYREGQAPQDVRGWGVRMIMDQHLFLSVPAGETLAVGDIISFGTSHPCLTFDKWRQVLLVDEALDVVEVMPTRF</sequence>
<keyword evidence="5" id="KW-1185">Reference proteome</keyword>
<dbReference type="GO" id="GO:0016829">
    <property type="term" value="F:lyase activity"/>
    <property type="evidence" value="ECO:0007669"/>
    <property type="project" value="UniProtKB-KW"/>
</dbReference>
<dbReference type="PANTHER" id="PTHR28004:SF8">
    <property type="entry name" value="D-SERINE DEAMINASE"/>
    <property type="match status" value="1"/>
</dbReference>
<dbReference type="CDD" id="cd06818">
    <property type="entry name" value="PLPDE_III_cryptic_DSD"/>
    <property type="match status" value="1"/>
</dbReference>
<dbReference type="InterPro" id="IPR042208">
    <property type="entry name" value="D-ser_dehydrat-like_sf"/>
</dbReference>
<dbReference type="Gene3D" id="3.20.20.10">
    <property type="entry name" value="Alanine racemase"/>
    <property type="match status" value="1"/>
</dbReference>
<dbReference type="Gene3D" id="2.40.37.20">
    <property type="entry name" value="D-serine dehydratase-like domain"/>
    <property type="match status" value="1"/>
</dbReference>
<dbReference type="SMART" id="SM01119">
    <property type="entry name" value="D-ser_dehydrat"/>
    <property type="match status" value="1"/>
</dbReference>
<dbReference type="SUPFAM" id="SSF51419">
    <property type="entry name" value="PLP-binding barrel"/>
    <property type="match status" value="1"/>
</dbReference>
<dbReference type="AlphaFoldDB" id="A0A1I3H427"/>
<dbReference type="EMBL" id="FORC01000001">
    <property type="protein sequence ID" value="SFI30419.1"/>
    <property type="molecule type" value="Genomic_DNA"/>
</dbReference>
<name>A0A1I3H427_9GAMM</name>
<accession>A0A1I3H427</accession>
<reference evidence="5" key="1">
    <citation type="submission" date="2016-10" db="EMBL/GenBank/DDBJ databases">
        <authorList>
            <person name="Varghese N."/>
            <person name="Submissions S."/>
        </authorList>
    </citation>
    <scope>NUCLEOTIDE SEQUENCE [LARGE SCALE GENOMIC DNA]</scope>
    <source>
        <strain evidence="5">LMG 22563</strain>
    </source>
</reference>
<organism evidence="4 5">
    <name type="scientific">Phytopseudomonas argentinensis</name>
    <dbReference type="NCBI Taxonomy" id="289370"/>
    <lineage>
        <taxon>Bacteria</taxon>
        <taxon>Pseudomonadati</taxon>
        <taxon>Pseudomonadota</taxon>
        <taxon>Gammaproteobacteria</taxon>
        <taxon>Pseudomonadales</taxon>
        <taxon>Pseudomonadaceae</taxon>
        <taxon>Phytopseudomonas</taxon>
    </lineage>
</organism>
<dbReference type="InterPro" id="IPR001608">
    <property type="entry name" value="Ala_racemase_N"/>
</dbReference>
<evidence type="ECO:0000256" key="2">
    <source>
        <dbReference type="ARBA" id="ARBA00023239"/>
    </source>
</evidence>
<dbReference type="OrthoDB" id="9811417at2"/>
<dbReference type="PANTHER" id="PTHR28004">
    <property type="entry name" value="ZGC:162816-RELATED"/>
    <property type="match status" value="1"/>
</dbReference>
<dbReference type="InterPro" id="IPR051466">
    <property type="entry name" value="D-amino_acid_metab_enzyme"/>
</dbReference>
<dbReference type="STRING" id="289370.SAMN05216602_0593"/>
<dbReference type="InterPro" id="IPR029066">
    <property type="entry name" value="PLP-binding_barrel"/>
</dbReference>
<evidence type="ECO:0000259" key="3">
    <source>
        <dbReference type="SMART" id="SM01119"/>
    </source>
</evidence>
<dbReference type="Pfam" id="PF01168">
    <property type="entry name" value="Ala_racemase_N"/>
    <property type="match status" value="1"/>
</dbReference>
<protein>
    <submittedName>
        <fullName evidence="4">D-serine deaminase, pyridoxal phosphate-dependent</fullName>
    </submittedName>
</protein>
<evidence type="ECO:0000256" key="1">
    <source>
        <dbReference type="ARBA" id="ARBA00005323"/>
    </source>
</evidence>
<keyword evidence="2" id="KW-0456">Lyase</keyword>
<proteinExistence type="inferred from homology"/>